<evidence type="ECO:0000256" key="4">
    <source>
        <dbReference type="ARBA" id="ARBA00022475"/>
    </source>
</evidence>
<keyword evidence="4 10" id="KW-1003">Cell membrane</keyword>
<reference evidence="13 14" key="1">
    <citation type="submission" date="2020-08" db="EMBL/GenBank/DDBJ databases">
        <title>Sequencing the genomes of 1000 actinobacteria strains.</title>
        <authorList>
            <person name="Klenk H.-P."/>
        </authorList>
    </citation>
    <scope>NUCLEOTIDE SEQUENCE [LARGE SCALE GENOMIC DNA]</scope>
    <source>
        <strain evidence="13 14">DSM 12511</strain>
    </source>
</reference>
<comment type="subcellular location">
    <subcellularLocation>
        <location evidence="1 9">Cell membrane</location>
        <topology evidence="1 9">Multi-pass membrane protein</topology>
    </subcellularLocation>
</comment>
<evidence type="ECO:0000256" key="2">
    <source>
        <dbReference type="ARBA" id="ARBA00009047"/>
    </source>
</evidence>
<evidence type="ECO:0000313" key="13">
    <source>
        <dbReference type="EMBL" id="MBB6392912.1"/>
    </source>
</evidence>
<comment type="caution">
    <text evidence="13">The sequence shown here is derived from an EMBL/GenBank/DDBJ whole genome shotgun (WGS) entry which is preliminary data.</text>
</comment>
<feature type="region of interest" description="Disordered" evidence="11">
    <location>
        <begin position="1"/>
        <end position="36"/>
    </location>
</feature>
<organism evidence="13 14">
    <name type="scientific">Microbacterium thalassium</name>
    <dbReference type="NCBI Taxonomy" id="362649"/>
    <lineage>
        <taxon>Bacteria</taxon>
        <taxon>Bacillati</taxon>
        <taxon>Actinomycetota</taxon>
        <taxon>Actinomycetes</taxon>
        <taxon>Micrococcales</taxon>
        <taxon>Microbacteriaceae</taxon>
        <taxon>Microbacterium</taxon>
    </lineage>
</organism>
<dbReference type="SUPFAM" id="SSF161098">
    <property type="entry name" value="MetI-like"/>
    <property type="match status" value="1"/>
</dbReference>
<evidence type="ECO:0000256" key="5">
    <source>
        <dbReference type="ARBA" id="ARBA00022597"/>
    </source>
</evidence>
<evidence type="ECO:0000256" key="7">
    <source>
        <dbReference type="ARBA" id="ARBA00022989"/>
    </source>
</evidence>
<keyword evidence="6 9" id="KW-0812">Transmembrane</keyword>
<keyword evidence="14" id="KW-1185">Reference proteome</keyword>
<dbReference type="Pfam" id="PF00528">
    <property type="entry name" value="BPD_transp_1"/>
    <property type="match status" value="1"/>
</dbReference>
<proteinExistence type="inferred from homology"/>
<feature type="transmembrane region" description="Helical" evidence="9">
    <location>
        <begin position="85"/>
        <end position="103"/>
    </location>
</feature>
<dbReference type="InterPro" id="IPR032550">
    <property type="entry name" value="TM_PBP2_N"/>
</dbReference>
<evidence type="ECO:0000256" key="8">
    <source>
        <dbReference type="ARBA" id="ARBA00023136"/>
    </source>
</evidence>
<feature type="transmembrane region" description="Helical" evidence="9">
    <location>
        <begin position="327"/>
        <end position="351"/>
    </location>
</feature>
<dbReference type="InterPro" id="IPR000515">
    <property type="entry name" value="MetI-like"/>
</dbReference>
<dbReference type="CDD" id="cd06261">
    <property type="entry name" value="TM_PBP2"/>
    <property type="match status" value="1"/>
</dbReference>
<dbReference type="AlphaFoldDB" id="A0A7X0KW50"/>
<feature type="transmembrane region" description="Helical" evidence="9">
    <location>
        <begin position="363"/>
        <end position="386"/>
    </location>
</feature>
<feature type="transmembrane region" description="Helical" evidence="9">
    <location>
        <begin position="528"/>
        <end position="550"/>
    </location>
</feature>
<dbReference type="RefSeq" id="WP_184752074.1">
    <property type="nucleotide sequence ID" value="NZ_BAAAJR010000001.1"/>
</dbReference>
<sequence length="560" mass="60312">MTTPTRDRDTAADTARAGQADSAAQTSPGDAKDGGRRAKRAVRAARMADAASGGLKVLLVKIIALGLIDALALYSILVLVQSAQWIPALIVLAVTGYANWIYFSRGHLPAKYLIPGLVFLFVFQIFAAGYTGYVAFTNYGTGHNADKDSAINSLMLSAQERVPDSPAYDLTIVEQLGEYSFLVTGPDGNVAIGGDERPLEPVANAEMSGGQAVAVPGHTTLGFADIVANQQVIADMAVPLSDDPNDGALRTPDGSSAYVYLSKLVYDEQADTMTDTRTGVVYSDIGTGAFVAEDGTELRPGWQIWVGFDNFVRAFAEESIRAPFFSVLAWTFVFAFFSVATTFVMGLFLAVVFNDPRMKSKKYYRLIMILPYAFPGFLSALVWAGMMNQEFGFINVVLLGGADIPWLTNEWLAKVSILLVNLWLGFPYMFLISTGALQAIPGELEEAARVDGASAWQVFRSIKLPLLFVAVAPLLIASFAYNFNNFSLIYMLTGGGPRDATASVNVGATDILITMVYKVAFVGSTADYGLASAFSIIIFLLVGTISVIAFRRTKALEELN</sequence>
<keyword evidence="3 9" id="KW-0813">Transport</keyword>
<dbReference type="Pfam" id="PF16296">
    <property type="entry name" value="TM_PBP2_N"/>
    <property type="match status" value="1"/>
</dbReference>
<dbReference type="PROSITE" id="PS50928">
    <property type="entry name" value="ABC_TM1"/>
    <property type="match status" value="1"/>
</dbReference>
<dbReference type="SUPFAM" id="SSF160964">
    <property type="entry name" value="MalF N-terminal region-like"/>
    <property type="match status" value="1"/>
</dbReference>
<dbReference type="InterPro" id="IPR047103">
    <property type="entry name" value="MalF_P2_sf"/>
</dbReference>
<feature type="transmembrane region" description="Helical" evidence="9">
    <location>
        <begin position="112"/>
        <end position="136"/>
    </location>
</feature>
<dbReference type="GO" id="GO:0015423">
    <property type="term" value="F:ABC-type maltose transporter activity"/>
    <property type="evidence" value="ECO:0007669"/>
    <property type="project" value="TreeGrafter"/>
</dbReference>
<keyword evidence="8 9" id="KW-0472">Membrane</keyword>
<dbReference type="EMBL" id="JACHML010000001">
    <property type="protein sequence ID" value="MBB6392912.1"/>
    <property type="molecule type" value="Genomic_DNA"/>
</dbReference>
<feature type="transmembrane region" description="Helical" evidence="9">
    <location>
        <begin position="411"/>
        <end position="431"/>
    </location>
</feature>
<dbReference type="Gene3D" id="2.40.430.10">
    <property type="entry name" value="D-maltodextrin-binding protein, MBP"/>
    <property type="match status" value="1"/>
</dbReference>
<feature type="transmembrane region" description="Helical" evidence="9">
    <location>
        <begin position="57"/>
        <end position="79"/>
    </location>
</feature>
<dbReference type="InterPro" id="IPR035277">
    <property type="entry name" value="MalF_N"/>
</dbReference>
<name>A0A7X0KW50_9MICO</name>
<evidence type="ECO:0000256" key="1">
    <source>
        <dbReference type="ARBA" id="ARBA00004651"/>
    </source>
</evidence>
<comment type="similarity">
    <text evidence="2 10">Belongs to the binding-protein-dependent transport system permease family. MalFG subfamily.</text>
</comment>
<dbReference type="Gene3D" id="1.10.3720.10">
    <property type="entry name" value="MetI-like"/>
    <property type="match status" value="1"/>
</dbReference>
<evidence type="ECO:0000256" key="6">
    <source>
        <dbReference type="ARBA" id="ARBA00022692"/>
    </source>
</evidence>
<keyword evidence="7 9" id="KW-1133">Transmembrane helix</keyword>
<accession>A0A7X0KW50</accession>
<evidence type="ECO:0000256" key="10">
    <source>
        <dbReference type="RuleBase" id="RU367050"/>
    </source>
</evidence>
<feature type="compositionally biased region" description="Basic and acidic residues" evidence="11">
    <location>
        <begin position="1"/>
        <end position="11"/>
    </location>
</feature>
<evidence type="ECO:0000256" key="9">
    <source>
        <dbReference type="RuleBase" id="RU363032"/>
    </source>
</evidence>
<dbReference type="InterPro" id="IPR035906">
    <property type="entry name" value="MetI-like_sf"/>
</dbReference>
<dbReference type="Proteomes" id="UP000537775">
    <property type="component" value="Unassembled WGS sequence"/>
</dbReference>
<comment type="function">
    <text evidence="10">Part of the ABC transporter complex MalEFGK involved in maltose/maltodextrin import. Probably responsible for the translocation of the substrate across the membrane.</text>
</comment>
<keyword evidence="5 10" id="KW-0762">Sugar transport</keyword>
<evidence type="ECO:0000313" key="14">
    <source>
        <dbReference type="Proteomes" id="UP000537775"/>
    </source>
</evidence>
<evidence type="ECO:0000256" key="3">
    <source>
        <dbReference type="ARBA" id="ARBA00022448"/>
    </source>
</evidence>
<evidence type="ECO:0000259" key="12">
    <source>
        <dbReference type="PROSITE" id="PS50928"/>
    </source>
</evidence>
<feature type="compositionally biased region" description="Low complexity" evidence="11">
    <location>
        <begin position="12"/>
        <end position="26"/>
    </location>
</feature>
<gene>
    <name evidence="13" type="ORF">HD594_003225</name>
</gene>
<dbReference type="GO" id="GO:1990060">
    <property type="term" value="C:maltose transport complex"/>
    <property type="evidence" value="ECO:0007669"/>
    <property type="project" value="TreeGrafter"/>
</dbReference>
<dbReference type="GO" id="GO:0042956">
    <property type="term" value="P:maltodextrin transmembrane transport"/>
    <property type="evidence" value="ECO:0007669"/>
    <property type="project" value="TreeGrafter"/>
</dbReference>
<dbReference type="Gene3D" id="3.10.650.10">
    <property type="entry name" value="MalF N-terminal region-like"/>
    <property type="match status" value="1"/>
</dbReference>
<dbReference type="PANTHER" id="PTHR47314:SF1">
    <property type="entry name" value="MALTOSE_MALTODEXTRIN TRANSPORT SYSTEM PERMEASE PROTEIN MALF"/>
    <property type="match status" value="1"/>
</dbReference>
<feature type="transmembrane region" description="Helical" evidence="9">
    <location>
        <begin position="464"/>
        <end position="483"/>
    </location>
</feature>
<feature type="domain" description="ABC transmembrane type-1" evidence="12">
    <location>
        <begin position="328"/>
        <end position="549"/>
    </location>
</feature>
<protein>
    <recommendedName>
        <fullName evidence="10">Maltose/maltodextrin transport system permease protein</fullName>
    </recommendedName>
</protein>
<evidence type="ECO:0000256" key="11">
    <source>
        <dbReference type="SAM" id="MobiDB-lite"/>
    </source>
</evidence>
<dbReference type="Gene3D" id="1.20.58.370">
    <property type="entry name" value="MalF N-terminal region-like"/>
    <property type="match status" value="1"/>
</dbReference>
<dbReference type="PANTHER" id="PTHR47314">
    <property type="entry name" value="MALTOSE/MALTODEXTRIN TRANSPORT SYSTEM PERMEASE PROTEIN MALF"/>
    <property type="match status" value="1"/>
</dbReference>